<dbReference type="SMART" id="SM00530">
    <property type="entry name" value="HTH_XRE"/>
    <property type="match status" value="1"/>
</dbReference>
<evidence type="ECO:0000313" key="3">
    <source>
        <dbReference type="EMBL" id="RHL95509.1"/>
    </source>
</evidence>
<dbReference type="Proteomes" id="UP000285613">
    <property type="component" value="Unassembled WGS sequence"/>
</dbReference>
<evidence type="ECO:0000313" key="4">
    <source>
        <dbReference type="Proteomes" id="UP000285613"/>
    </source>
</evidence>
<dbReference type="AlphaFoldDB" id="A0AAQ0LU24"/>
<dbReference type="EMBL" id="QRPH01000004">
    <property type="protein sequence ID" value="RHL95509.1"/>
    <property type="molecule type" value="Genomic_DNA"/>
</dbReference>
<name>A0AAQ0LU24_BIFPS</name>
<feature type="compositionally biased region" description="Basic and acidic residues" evidence="1">
    <location>
        <begin position="17"/>
        <end position="31"/>
    </location>
</feature>
<evidence type="ECO:0000259" key="2">
    <source>
        <dbReference type="PROSITE" id="PS50943"/>
    </source>
</evidence>
<proteinExistence type="predicted"/>
<accession>A0AAQ0LU24</accession>
<dbReference type="Gene3D" id="1.10.260.40">
    <property type="entry name" value="lambda repressor-like DNA-binding domains"/>
    <property type="match status" value="1"/>
</dbReference>
<gene>
    <name evidence="3" type="ORF">DWZ91_06730</name>
</gene>
<comment type="caution">
    <text evidence="3">The sequence shown here is derived from an EMBL/GenBank/DDBJ whole genome shotgun (WGS) entry which is preliminary data.</text>
</comment>
<feature type="region of interest" description="Disordered" evidence="1">
    <location>
        <begin position="1"/>
        <end position="31"/>
    </location>
</feature>
<dbReference type="PROSITE" id="PS50943">
    <property type="entry name" value="HTH_CROC1"/>
    <property type="match status" value="1"/>
</dbReference>
<dbReference type="CDD" id="cd00093">
    <property type="entry name" value="HTH_XRE"/>
    <property type="match status" value="1"/>
</dbReference>
<organism evidence="3 4">
    <name type="scientific">Bifidobacterium pseudocatenulatum</name>
    <dbReference type="NCBI Taxonomy" id="28026"/>
    <lineage>
        <taxon>Bacteria</taxon>
        <taxon>Bacillati</taxon>
        <taxon>Actinomycetota</taxon>
        <taxon>Actinomycetes</taxon>
        <taxon>Bifidobacteriales</taxon>
        <taxon>Bifidobacteriaceae</taxon>
        <taxon>Bifidobacterium</taxon>
    </lineage>
</organism>
<dbReference type="InterPro" id="IPR010982">
    <property type="entry name" value="Lambda_DNA-bd_dom_sf"/>
</dbReference>
<dbReference type="Pfam" id="PF13443">
    <property type="entry name" value="HTH_26"/>
    <property type="match status" value="1"/>
</dbReference>
<evidence type="ECO:0000256" key="1">
    <source>
        <dbReference type="SAM" id="MobiDB-lite"/>
    </source>
</evidence>
<protein>
    <submittedName>
        <fullName evidence="3">XRE family transcriptional regulator</fullName>
    </submittedName>
</protein>
<feature type="domain" description="HTH cro/C1-type" evidence="2">
    <location>
        <begin position="23"/>
        <end position="77"/>
    </location>
</feature>
<dbReference type="InterPro" id="IPR001387">
    <property type="entry name" value="Cro/C1-type_HTH"/>
</dbReference>
<sequence length="93" mass="10397">MSAKSSKKGGLVTSEAELMRDNLRGEMARRHKTQEDIAKAIGCGRPLVNRKLNGEKDFTLGDMENIAAMLDMTFLQLLTLLLQPIDNIKQIRP</sequence>
<reference evidence="3 4" key="1">
    <citation type="submission" date="2018-08" db="EMBL/GenBank/DDBJ databases">
        <title>A genome reference for cultivated species of the human gut microbiota.</title>
        <authorList>
            <person name="Zou Y."/>
            <person name="Xue W."/>
            <person name="Luo G."/>
        </authorList>
    </citation>
    <scope>NUCLEOTIDE SEQUENCE [LARGE SCALE GENOMIC DNA]</scope>
    <source>
        <strain evidence="3 4">AF36-12AT</strain>
    </source>
</reference>
<dbReference type="SUPFAM" id="SSF47413">
    <property type="entry name" value="lambda repressor-like DNA-binding domains"/>
    <property type="match status" value="1"/>
</dbReference>
<dbReference type="GO" id="GO:0003677">
    <property type="term" value="F:DNA binding"/>
    <property type="evidence" value="ECO:0007669"/>
    <property type="project" value="InterPro"/>
</dbReference>